<dbReference type="EMBL" id="BK014801">
    <property type="protein sequence ID" value="DAD76445.1"/>
    <property type="molecule type" value="Genomic_DNA"/>
</dbReference>
<accession>A0A8S5M2B5</accession>
<name>A0A8S5M2B5_9CAUD</name>
<keyword evidence="1" id="KW-0418">Kinase</keyword>
<sequence length="209" mass="24227">MPYSKLSNIVKSCIRSKLCKKKCRKCGTKFTVKTSEDYCPECMEVMTPPPAGTKLEVRECEGCGEPFEYFRKPQGRPRKYCPDCAIKFCHKSKKEVEEEAKMTTVDSNKTEDRQKEDSKKLTVYVPTVEDKDKMYGDIKHDAVNHPSHYTRGKIEVIDFIEDQQLPYHLGNVIKYIARAGYKGDKLEDLKKARWYLDRYINEVMGNGTL</sequence>
<dbReference type="Pfam" id="PF11753">
    <property type="entry name" value="DUF3310"/>
    <property type="match status" value="1"/>
</dbReference>
<protein>
    <submittedName>
        <fullName evidence="1">Nucelotide kinase</fullName>
    </submittedName>
</protein>
<proteinExistence type="predicted"/>
<dbReference type="GO" id="GO:0016301">
    <property type="term" value="F:kinase activity"/>
    <property type="evidence" value="ECO:0007669"/>
    <property type="project" value="UniProtKB-KW"/>
</dbReference>
<dbReference type="InterPro" id="IPR021739">
    <property type="entry name" value="SaV-like"/>
</dbReference>
<reference evidence="1" key="1">
    <citation type="journal article" date="2021" name="Proc. Natl. Acad. Sci. U.S.A.">
        <title>A Catalog of Tens of Thousands of Viruses from Human Metagenomes Reveals Hidden Associations with Chronic Diseases.</title>
        <authorList>
            <person name="Tisza M.J."/>
            <person name="Buck C.B."/>
        </authorList>
    </citation>
    <scope>NUCLEOTIDE SEQUENCE</scope>
    <source>
        <strain evidence="1">CtMVT27</strain>
    </source>
</reference>
<keyword evidence="1" id="KW-0808">Transferase</keyword>
<organism evidence="1">
    <name type="scientific">Caudovirales sp. ctMVT27</name>
    <dbReference type="NCBI Taxonomy" id="2826771"/>
    <lineage>
        <taxon>Viruses</taxon>
        <taxon>Duplodnaviria</taxon>
        <taxon>Heunggongvirae</taxon>
        <taxon>Uroviricota</taxon>
        <taxon>Caudoviricetes</taxon>
    </lineage>
</organism>
<evidence type="ECO:0000313" key="1">
    <source>
        <dbReference type="EMBL" id="DAD76445.1"/>
    </source>
</evidence>